<name>A0AA39LR88_9BILA</name>
<reference evidence="4" key="1">
    <citation type="submission" date="2023-06" db="EMBL/GenBank/DDBJ databases">
        <title>Genomic analysis of the entomopathogenic nematode Steinernema hermaphroditum.</title>
        <authorList>
            <person name="Schwarz E.M."/>
            <person name="Heppert J.K."/>
            <person name="Baniya A."/>
            <person name="Schwartz H.T."/>
            <person name="Tan C.-H."/>
            <person name="Antoshechkin I."/>
            <person name="Sternberg P.W."/>
            <person name="Goodrich-Blair H."/>
            <person name="Dillman A.R."/>
        </authorList>
    </citation>
    <scope>NUCLEOTIDE SEQUENCE</scope>
    <source>
        <strain evidence="4">PS9179</strain>
        <tissue evidence="4">Whole animal</tissue>
    </source>
</reference>
<evidence type="ECO:0000256" key="2">
    <source>
        <dbReference type="SAM" id="Phobius"/>
    </source>
</evidence>
<feature type="chain" id="PRO_5041242193" evidence="3">
    <location>
        <begin position="19"/>
        <end position="267"/>
    </location>
</feature>
<keyword evidence="2" id="KW-0812">Transmembrane</keyword>
<gene>
    <name evidence="4" type="ORF">QR680_019031</name>
</gene>
<keyword evidence="2" id="KW-0472">Membrane</keyword>
<feature type="signal peptide" evidence="3">
    <location>
        <begin position="1"/>
        <end position="18"/>
    </location>
</feature>
<comment type="caution">
    <text evidence="4">The sequence shown here is derived from an EMBL/GenBank/DDBJ whole genome shotgun (WGS) entry which is preliminary data.</text>
</comment>
<evidence type="ECO:0000313" key="4">
    <source>
        <dbReference type="EMBL" id="KAK0407146.1"/>
    </source>
</evidence>
<proteinExistence type="predicted"/>
<accession>A0AA39LR88</accession>
<keyword evidence="5" id="KW-1185">Reference proteome</keyword>
<keyword evidence="3" id="KW-0732">Signal</keyword>
<dbReference type="EMBL" id="JAUCMV010000004">
    <property type="protein sequence ID" value="KAK0407146.1"/>
    <property type="molecule type" value="Genomic_DNA"/>
</dbReference>
<evidence type="ECO:0000256" key="1">
    <source>
        <dbReference type="SAM" id="MobiDB-lite"/>
    </source>
</evidence>
<feature type="region of interest" description="Disordered" evidence="1">
    <location>
        <begin position="172"/>
        <end position="267"/>
    </location>
</feature>
<feature type="compositionally biased region" description="Basic and acidic residues" evidence="1">
    <location>
        <begin position="228"/>
        <end position="255"/>
    </location>
</feature>
<feature type="compositionally biased region" description="Basic and acidic residues" evidence="1">
    <location>
        <begin position="190"/>
        <end position="218"/>
    </location>
</feature>
<feature type="transmembrane region" description="Helical" evidence="2">
    <location>
        <begin position="143"/>
        <end position="166"/>
    </location>
</feature>
<evidence type="ECO:0000313" key="5">
    <source>
        <dbReference type="Proteomes" id="UP001175271"/>
    </source>
</evidence>
<sequence length="267" mass="30749">MLVRWLTFLALFTVAVHGDAISQDKLLQMVDGSDVFDFLKDKVKMDVRARYAGLEKEQSEALRLNDTNNSRFVRLQQQLASFLADLEARLSSHRDEKMKYWNRTMNDEKIWKDPNWKPPKSERKKGDKLFDFSRESLFRLPKIYIAFGIAVGYNVFAAILVVVLCMKCKQPSNPASCETAMGGDDDDDKEEKSKTKGDYLKSKDVKVNKKTDEEKELTAETDEDEETEQKPDDKSRDNKKTEEKAQSKKEKKVDKSVTNNDKGGKKK</sequence>
<evidence type="ECO:0000256" key="3">
    <source>
        <dbReference type="SAM" id="SignalP"/>
    </source>
</evidence>
<organism evidence="4 5">
    <name type="scientific">Steinernema hermaphroditum</name>
    <dbReference type="NCBI Taxonomy" id="289476"/>
    <lineage>
        <taxon>Eukaryota</taxon>
        <taxon>Metazoa</taxon>
        <taxon>Ecdysozoa</taxon>
        <taxon>Nematoda</taxon>
        <taxon>Chromadorea</taxon>
        <taxon>Rhabditida</taxon>
        <taxon>Tylenchina</taxon>
        <taxon>Panagrolaimomorpha</taxon>
        <taxon>Strongyloidoidea</taxon>
        <taxon>Steinernematidae</taxon>
        <taxon>Steinernema</taxon>
    </lineage>
</organism>
<dbReference type="Proteomes" id="UP001175271">
    <property type="component" value="Unassembled WGS sequence"/>
</dbReference>
<protein>
    <submittedName>
        <fullName evidence="4">Uncharacterized protein</fullName>
    </submittedName>
</protein>
<dbReference type="AlphaFoldDB" id="A0AA39LR88"/>
<keyword evidence="2" id="KW-1133">Transmembrane helix</keyword>